<dbReference type="Pfam" id="PF14312">
    <property type="entry name" value="FG-GAP_2"/>
    <property type="match status" value="1"/>
</dbReference>
<dbReference type="InterPro" id="IPR013517">
    <property type="entry name" value="FG-GAP"/>
</dbReference>
<feature type="non-terminal residue" evidence="2">
    <location>
        <position position="1"/>
    </location>
</feature>
<accession>A0A0F9B529</accession>
<evidence type="ECO:0000313" key="2">
    <source>
        <dbReference type="EMBL" id="KKL08892.1"/>
    </source>
</evidence>
<proteinExistence type="predicted"/>
<dbReference type="Gene3D" id="2.130.10.130">
    <property type="entry name" value="Integrin alpha, N-terminal"/>
    <property type="match status" value="1"/>
</dbReference>
<dbReference type="EMBL" id="LAZR01042700">
    <property type="protein sequence ID" value="KKL08892.1"/>
    <property type="molecule type" value="Genomic_DNA"/>
</dbReference>
<dbReference type="AlphaFoldDB" id="A0A0F9B529"/>
<organism evidence="2">
    <name type="scientific">marine sediment metagenome</name>
    <dbReference type="NCBI Taxonomy" id="412755"/>
    <lineage>
        <taxon>unclassified sequences</taxon>
        <taxon>metagenomes</taxon>
        <taxon>ecological metagenomes</taxon>
    </lineage>
</organism>
<keyword evidence="1" id="KW-0732">Signal</keyword>
<sequence>HKYIYEKTGTNTWNAYANNPVTANVSNTGDYFGSGVATNDESIIVGAYGDNQGRGAVYIFQKDL</sequence>
<name>A0A0F9B529_9ZZZZ</name>
<reference evidence="2" key="1">
    <citation type="journal article" date="2015" name="Nature">
        <title>Complex archaea that bridge the gap between prokaryotes and eukaryotes.</title>
        <authorList>
            <person name="Spang A."/>
            <person name="Saw J.H."/>
            <person name="Jorgensen S.L."/>
            <person name="Zaremba-Niedzwiedzka K."/>
            <person name="Martijn J."/>
            <person name="Lind A.E."/>
            <person name="van Eijk R."/>
            <person name="Schleper C."/>
            <person name="Guy L."/>
            <person name="Ettema T.J."/>
        </authorList>
    </citation>
    <scope>NUCLEOTIDE SEQUENCE</scope>
</reference>
<protein>
    <submittedName>
        <fullName evidence="2">Uncharacterized protein</fullName>
    </submittedName>
</protein>
<comment type="caution">
    <text evidence="2">The sequence shown here is derived from an EMBL/GenBank/DDBJ whole genome shotgun (WGS) entry which is preliminary data.</text>
</comment>
<evidence type="ECO:0000256" key="1">
    <source>
        <dbReference type="ARBA" id="ARBA00022729"/>
    </source>
</evidence>
<dbReference type="InterPro" id="IPR028994">
    <property type="entry name" value="Integrin_alpha_N"/>
</dbReference>
<gene>
    <name evidence="2" type="ORF">LCGC14_2571300</name>
</gene>